<protein>
    <submittedName>
        <fullName evidence="1">Uncharacterized protein</fullName>
    </submittedName>
</protein>
<dbReference type="Proteomes" id="UP001195483">
    <property type="component" value="Unassembled WGS sequence"/>
</dbReference>
<evidence type="ECO:0000313" key="2">
    <source>
        <dbReference type="Proteomes" id="UP001195483"/>
    </source>
</evidence>
<reference evidence="1" key="1">
    <citation type="journal article" date="2021" name="Genome Biol. Evol.">
        <title>A High-Quality Reference Genome for a Parasitic Bivalve with Doubly Uniparental Inheritance (Bivalvia: Unionida).</title>
        <authorList>
            <person name="Smith C.H."/>
        </authorList>
    </citation>
    <scope>NUCLEOTIDE SEQUENCE</scope>
    <source>
        <strain evidence="1">CHS0354</strain>
    </source>
</reference>
<name>A0AAE0THW9_9BIVA</name>
<organism evidence="1 2">
    <name type="scientific">Potamilus streckersoni</name>
    <dbReference type="NCBI Taxonomy" id="2493646"/>
    <lineage>
        <taxon>Eukaryota</taxon>
        <taxon>Metazoa</taxon>
        <taxon>Spiralia</taxon>
        <taxon>Lophotrochozoa</taxon>
        <taxon>Mollusca</taxon>
        <taxon>Bivalvia</taxon>
        <taxon>Autobranchia</taxon>
        <taxon>Heteroconchia</taxon>
        <taxon>Palaeoheterodonta</taxon>
        <taxon>Unionida</taxon>
        <taxon>Unionoidea</taxon>
        <taxon>Unionidae</taxon>
        <taxon>Ambleminae</taxon>
        <taxon>Lampsilini</taxon>
        <taxon>Potamilus</taxon>
    </lineage>
</organism>
<dbReference type="EMBL" id="JAEAOA010001777">
    <property type="protein sequence ID" value="KAK3610279.1"/>
    <property type="molecule type" value="Genomic_DNA"/>
</dbReference>
<evidence type="ECO:0000313" key="1">
    <source>
        <dbReference type="EMBL" id="KAK3610279.1"/>
    </source>
</evidence>
<reference evidence="1" key="2">
    <citation type="journal article" date="2021" name="Genome Biol. Evol.">
        <title>Developing a high-quality reference genome for a parasitic bivalve with doubly uniparental inheritance (Bivalvia: Unionida).</title>
        <authorList>
            <person name="Smith C.H."/>
        </authorList>
    </citation>
    <scope>NUCLEOTIDE SEQUENCE</scope>
    <source>
        <strain evidence="1">CHS0354</strain>
        <tissue evidence="1">Mantle</tissue>
    </source>
</reference>
<keyword evidence="2" id="KW-1185">Reference proteome</keyword>
<feature type="non-terminal residue" evidence="1">
    <location>
        <position position="62"/>
    </location>
</feature>
<accession>A0AAE0THW9</accession>
<dbReference type="AlphaFoldDB" id="A0AAE0THW9"/>
<reference evidence="1" key="3">
    <citation type="submission" date="2023-05" db="EMBL/GenBank/DDBJ databases">
        <authorList>
            <person name="Smith C.H."/>
        </authorList>
    </citation>
    <scope>NUCLEOTIDE SEQUENCE</scope>
    <source>
        <strain evidence="1">CHS0354</strain>
        <tissue evidence="1">Mantle</tissue>
    </source>
</reference>
<comment type="caution">
    <text evidence="1">The sequence shown here is derived from an EMBL/GenBank/DDBJ whole genome shotgun (WGS) entry which is preliminary data.</text>
</comment>
<proteinExistence type="predicted"/>
<sequence length="62" mass="7525">MFKVMFNISGDISIKESYVNIQIKEENRTNPIVLYDRFDFPEYNGRRIYFSRINFGYFQLSV</sequence>
<gene>
    <name evidence="1" type="ORF">CHS0354_029739</name>
</gene>